<name>A0A2S2PFQ5_SCHGA</name>
<dbReference type="GO" id="GO:0050909">
    <property type="term" value="P:sensory perception of taste"/>
    <property type="evidence" value="ECO:0007669"/>
    <property type="project" value="InterPro"/>
</dbReference>
<comment type="subcellular location">
    <subcellularLocation>
        <location evidence="1">Cell membrane</location>
        <topology evidence="1">Multi-pass membrane protein</topology>
    </subcellularLocation>
</comment>
<dbReference type="AlphaFoldDB" id="A0A2S2PFQ5"/>
<evidence type="ECO:0000256" key="2">
    <source>
        <dbReference type="ARBA" id="ARBA00022475"/>
    </source>
</evidence>
<evidence type="ECO:0000256" key="1">
    <source>
        <dbReference type="ARBA" id="ARBA00004651"/>
    </source>
</evidence>
<evidence type="ECO:0000313" key="7">
    <source>
        <dbReference type="EMBL" id="MBY28281.1"/>
    </source>
</evidence>
<evidence type="ECO:0000256" key="5">
    <source>
        <dbReference type="ARBA" id="ARBA00023136"/>
    </source>
</evidence>
<feature type="transmembrane region" description="Helical" evidence="6">
    <location>
        <begin position="64"/>
        <end position="84"/>
    </location>
</feature>
<gene>
    <name evidence="7" type="ORF">g.57131</name>
</gene>
<keyword evidence="2" id="KW-1003">Cell membrane</keyword>
<dbReference type="InterPro" id="IPR013604">
    <property type="entry name" value="7TM_chemorcpt"/>
</dbReference>
<keyword evidence="3 6" id="KW-0812">Transmembrane</keyword>
<evidence type="ECO:0000256" key="4">
    <source>
        <dbReference type="ARBA" id="ARBA00022989"/>
    </source>
</evidence>
<keyword evidence="5 6" id="KW-0472">Membrane</keyword>
<dbReference type="EMBL" id="GGMR01015662">
    <property type="protein sequence ID" value="MBY28281.1"/>
    <property type="molecule type" value="Transcribed_RNA"/>
</dbReference>
<keyword evidence="4 6" id="KW-1133">Transmembrane helix</keyword>
<protein>
    <submittedName>
        <fullName evidence="7">Uncharacterized protein</fullName>
    </submittedName>
</protein>
<dbReference type="GO" id="GO:0005886">
    <property type="term" value="C:plasma membrane"/>
    <property type="evidence" value="ECO:0007669"/>
    <property type="project" value="UniProtKB-SubCell"/>
</dbReference>
<accession>A0A2S2PFQ5</accession>
<sequence length="113" mass="12921">MTCLKSKHFDLTCNNEYKRKMISHLRLIRISNLSANLKIQVKMFMNQISVLESSEITAFGIFNINLNLVVSIITLLITGLVTIIQMKQHPIMSQIQENINKFLQNISTGNLTN</sequence>
<reference evidence="7" key="1">
    <citation type="submission" date="2018-04" db="EMBL/GenBank/DDBJ databases">
        <title>Transcriptome of Schizaphis graminum biotype I.</title>
        <authorList>
            <person name="Scully E.D."/>
            <person name="Geib S.M."/>
            <person name="Palmer N.A."/>
            <person name="Koch K."/>
            <person name="Bradshaw J."/>
            <person name="Heng-Moss T."/>
            <person name="Sarath G."/>
        </authorList>
    </citation>
    <scope>NUCLEOTIDE SEQUENCE</scope>
</reference>
<proteinExistence type="predicted"/>
<organism evidence="7">
    <name type="scientific">Schizaphis graminum</name>
    <name type="common">Green bug aphid</name>
    <dbReference type="NCBI Taxonomy" id="13262"/>
    <lineage>
        <taxon>Eukaryota</taxon>
        <taxon>Metazoa</taxon>
        <taxon>Ecdysozoa</taxon>
        <taxon>Arthropoda</taxon>
        <taxon>Hexapoda</taxon>
        <taxon>Insecta</taxon>
        <taxon>Pterygota</taxon>
        <taxon>Neoptera</taxon>
        <taxon>Paraneoptera</taxon>
        <taxon>Hemiptera</taxon>
        <taxon>Sternorrhyncha</taxon>
        <taxon>Aphidomorpha</taxon>
        <taxon>Aphidoidea</taxon>
        <taxon>Aphididae</taxon>
        <taxon>Aphidini</taxon>
        <taxon>Schizaphis</taxon>
    </lineage>
</organism>
<dbReference type="Pfam" id="PF08395">
    <property type="entry name" value="7tm_7"/>
    <property type="match status" value="1"/>
</dbReference>
<evidence type="ECO:0000256" key="6">
    <source>
        <dbReference type="SAM" id="Phobius"/>
    </source>
</evidence>
<evidence type="ECO:0000256" key="3">
    <source>
        <dbReference type="ARBA" id="ARBA00022692"/>
    </source>
</evidence>